<reference evidence="4 5" key="1">
    <citation type="submission" date="2024-05" db="EMBL/GenBank/DDBJ databases">
        <title>A draft genome resource for the thread blight pathogen Marasmius tenuissimus strain MS-2.</title>
        <authorList>
            <person name="Yulfo-Soto G.E."/>
            <person name="Baruah I.K."/>
            <person name="Amoako-Attah I."/>
            <person name="Bukari Y."/>
            <person name="Meinhardt L.W."/>
            <person name="Bailey B.A."/>
            <person name="Cohen S.P."/>
        </authorList>
    </citation>
    <scope>NUCLEOTIDE SEQUENCE [LARGE SCALE GENOMIC DNA]</scope>
    <source>
        <strain evidence="4 5">MS-2</strain>
    </source>
</reference>
<dbReference type="InterPro" id="IPR013121">
    <property type="entry name" value="Fe_red_NAD-bd_6"/>
</dbReference>
<keyword evidence="1" id="KW-0249">Electron transport</keyword>
<organism evidence="4 5">
    <name type="scientific">Marasmius tenuissimus</name>
    <dbReference type="NCBI Taxonomy" id="585030"/>
    <lineage>
        <taxon>Eukaryota</taxon>
        <taxon>Fungi</taxon>
        <taxon>Dikarya</taxon>
        <taxon>Basidiomycota</taxon>
        <taxon>Agaricomycotina</taxon>
        <taxon>Agaricomycetes</taxon>
        <taxon>Agaricomycetidae</taxon>
        <taxon>Agaricales</taxon>
        <taxon>Marasmiineae</taxon>
        <taxon>Marasmiaceae</taxon>
        <taxon>Marasmius</taxon>
    </lineage>
</organism>
<gene>
    <name evidence="4" type="ORF">AAF712_001763</name>
</gene>
<protein>
    <recommendedName>
        <fullName evidence="3">FAD-binding FR-type domain-containing protein</fullName>
    </recommendedName>
</protein>
<dbReference type="InterPro" id="IPR017927">
    <property type="entry name" value="FAD-bd_FR_type"/>
</dbReference>
<accession>A0ABR3AC97</accession>
<dbReference type="PANTHER" id="PTHR11972">
    <property type="entry name" value="NADPH OXIDASE"/>
    <property type="match status" value="1"/>
</dbReference>
<dbReference type="Pfam" id="PF08022">
    <property type="entry name" value="FAD_binding_8"/>
    <property type="match status" value="1"/>
</dbReference>
<evidence type="ECO:0000256" key="2">
    <source>
        <dbReference type="ARBA" id="ARBA00023002"/>
    </source>
</evidence>
<keyword evidence="1" id="KW-0813">Transport</keyword>
<dbReference type="InterPro" id="IPR000778">
    <property type="entry name" value="Cyt_b245_heavy_chain"/>
</dbReference>
<dbReference type="Pfam" id="PF08030">
    <property type="entry name" value="NAD_binding_6"/>
    <property type="match status" value="1"/>
</dbReference>
<dbReference type="Proteomes" id="UP001437256">
    <property type="component" value="Unassembled WGS sequence"/>
</dbReference>
<keyword evidence="5" id="KW-1185">Reference proteome</keyword>
<dbReference type="Gene3D" id="3.40.50.80">
    <property type="entry name" value="Nucleotide-binding domain of ferredoxin-NADP reductase (FNR) module"/>
    <property type="match status" value="1"/>
</dbReference>
<evidence type="ECO:0000256" key="1">
    <source>
        <dbReference type="ARBA" id="ARBA00022982"/>
    </source>
</evidence>
<dbReference type="PANTHER" id="PTHR11972:SF153">
    <property type="entry name" value="SUPEROXIDE-GENERATING NADPH OXIDASE HEAVY CHAIN SUBUNIT A"/>
    <property type="match status" value="1"/>
</dbReference>
<dbReference type="InterPro" id="IPR050369">
    <property type="entry name" value="RBOH/FRE"/>
</dbReference>
<dbReference type="InterPro" id="IPR017938">
    <property type="entry name" value="Riboflavin_synthase-like_b-brl"/>
</dbReference>
<dbReference type="InterPro" id="IPR013112">
    <property type="entry name" value="FAD-bd_8"/>
</dbReference>
<evidence type="ECO:0000259" key="3">
    <source>
        <dbReference type="PROSITE" id="PS51384"/>
    </source>
</evidence>
<dbReference type="Gene3D" id="2.40.30.10">
    <property type="entry name" value="Translation factors"/>
    <property type="match status" value="1"/>
</dbReference>
<evidence type="ECO:0000313" key="5">
    <source>
        <dbReference type="Proteomes" id="UP001437256"/>
    </source>
</evidence>
<keyword evidence="2" id="KW-0560">Oxidoreductase</keyword>
<dbReference type="InterPro" id="IPR039261">
    <property type="entry name" value="FNR_nucleotide-bd"/>
</dbReference>
<dbReference type="PRINTS" id="PR00466">
    <property type="entry name" value="GP91PHOX"/>
</dbReference>
<proteinExistence type="predicted"/>
<sequence length="323" mass="36641">MLGGVIWAFERILREIRSRHVTYISKVIQHPSNVLELQIKKEKTTTRAGQYVYLSCPEVSYFQWHPFTLTSAPEEDYLSVHIRIVGDFTRALAQSVGCNFGQEGVRSSQVVAPPDDNNLRLNPVLPRVMLDGPFGSASEDFMNYETVLLVGAGIGVTPFASVLKSIWYRMNGFNYTKPTRLSKVYFVWVIRDYDQAEWFHSLLHAIEEQDARRRIDISIYLTGKVGVDDINNIMVQDIGAEKDTITSLNAPTHFGRPNWDKVFGNIVAGHSNTDVGVFFCGPRPLSNELHSMCNRYSDPRFQGTRFFYKKGVLLSGALQHALR</sequence>
<comment type="caution">
    <text evidence="4">The sequence shown here is derived from an EMBL/GenBank/DDBJ whole genome shotgun (WGS) entry which is preliminary data.</text>
</comment>
<dbReference type="SUPFAM" id="SSF63380">
    <property type="entry name" value="Riboflavin synthase domain-like"/>
    <property type="match status" value="1"/>
</dbReference>
<dbReference type="CDD" id="cd06186">
    <property type="entry name" value="NOX_Duox_like_FAD_NADP"/>
    <property type="match status" value="1"/>
</dbReference>
<name>A0ABR3AC97_9AGAR</name>
<dbReference type="EMBL" id="JBBXMP010000004">
    <property type="protein sequence ID" value="KAL0071198.1"/>
    <property type="molecule type" value="Genomic_DNA"/>
</dbReference>
<evidence type="ECO:0000313" key="4">
    <source>
        <dbReference type="EMBL" id="KAL0071198.1"/>
    </source>
</evidence>
<dbReference type="SUPFAM" id="SSF52343">
    <property type="entry name" value="Ferredoxin reductase-like, C-terminal NADP-linked domain"/>
    <property type="match status" value="1"/>
</dbReference>
<dbReference type="PROSITE" id="PS51384">
    <property type="entry name" value="FAD_FR"/>
    <property type="match status" value="1"/>
</dbReference>
<feature type="domain" description="FAD-binding FR-type" evidence="3">
    <location>
        <begin position="8"/>
        <end position="140"/>
    </location>
</feature>